<protein>
    <submittedName>
        <fullName evidence="3">F420-dependent glucose-6-phosphate dehydrogenase</fullName>
        <ecNumber evidence="3">1.1.98.2</ecNumber>
    </submittedName>
</protein>
<keyword evidence="4" id="KW-1185">Reference proteome</keyword>
<feature type="domain" description="Luciferase-like" evidence="2">
    <location>
        <begin position="12"/>
        <end position="232"/>
    </location>
</feature>
<dbReference type="RefSeq" id="WP_156741249.1">
    <property type="nucleotide sequence ID" value="NZ_CACRYJ010000034.1"/>
</dbReference>
<reference evidence="3 4" key="1">
    <citation type="submission" date="2019-11" db="EMBL/GenBank/DDBJ databases">
        <authorList>
            <person name="Criscuolo A."/>
        </authorList>
    </citation>
    <scope>NUCLEOTIDE SEQUENCE [LARGE SCALE GENOMIC DNA]</scope>
    <source>
        <strain evidence="3">CIP111667</strain>
    </source>
</reference>
<evidence type="ECO:0000256" key="1">
    <source>
        <dbReference type="ARBA" id="ARBA00023002"/>
    </source>
</evidence>
<gene>
    <name evidence="3" type="primary">fgd1_2</name>
    <name evidence="3" type="ORF">HALOF300_02499</name>
</gene>
<comment type="caution">
    <text evidence="3">The sequence shown here is derived from an EMBL/GenBank/DDBJ whole genome shotgun (WGS) entry which is preliminary data.</text>
</comment>
<dbReference type="EMBL" id="CACRYJ010000034">
    <property type="protein sequence ID" value="VZO37427.1"/>
    <property type="molecule type" value="Genomic_DNA"/>
</dbReference>
<proteinExistence type="predicted"/>
<evidence type="ECO:0000313" key="3">
    <source>
        <dbReference type="EMBL" id="VZO37427.1"/>
    </source>
</evidence>
<dbReference type="Pfam" id="PF00296">
    <property type="entry name" value="Bac_luciferase"/>
    <property type="match status" value="1"/>
</dbReference>
<dbReference type="InterPro" id="IPR036661">
    <property type="entry name" value="Luciferase-like_sf"/>
</dbReference>
<dbReference type="EC" id="1.1.98.2" evidence="3"/>
<dbReference type="PANTHER" id="PTHR43244:SF1">
    <property type="entry name" value="5,10-METHYLENETETRAHYDROMETHANOPTERIN REDUCTASE"/>
    <property type="match status" value="1"/>
</dbReference>
<evidence type="ECO:0000259" key="2">
    <source>
        <dbReference type="Pfam" id="PF00296"/>
    </source>
</evidence>
<dbReference type="GO" id="GO:0016705">
    <property type="term" value="F:oxidoreductase activity, acting on paired donors, with incorporation or reduction of molecular oxygen"/>
    <property type="evidence" value="ECO:0007669"/>
    <property type="project" value="InterPro"/>
</dbReference>
<dbReference type="AlphaFoldDB" id="A0A7M4DK37"/>
<dbReference type="SUPFAM" id="SSF51679">
    <property type="entry name" value="Bacterial luciferase-like"/>
    <property type="match status" value="1"/>
</dbReference>
<dbReference type="InterPro" id="IPR050564">
    <property type="entry name" value="F420-G6PD/mer"/>
</dbReference>
<dbReference type="Gene3D" id="3.20.20.30">
    <property type="entry name" value="Luciferase-like domain"/>
    <property type="match status" value="1"/>
</dbReference>
<organism evidence="3 4">
    <name type="scientific">Occultella aeris</name>
    <dbReference type="NCBI Taxonomy" id="2761496"/>
    <lineage>
        <taxon>Bacteria</taxon>
        <taxon>Bacillati</taxon>
        <taxon>Actinomycetota</taxon>
        <taxon>Actinomycetes</taxon>
        <taxon>Micrococcales</taxon>
        <taxon>Ruaniaceae</taxon>
        <taxon>Occultella</taxon>
    </lineage>
</organism>
<accession>A0A7M4DK37</accession>
<dbReference type="InterPro" id="IPR011251">
    <property type="entry name" value="Luciferase-like_dom"/>
</dbReference>
<dbReference type="Proteomes" id="UP000419743">
    <property type="component" value="Unassembled WGS sequence"/>
</dbReference>
<name>A0A7M4DK37_9MICO</name>
<dbReference type="PANTHER" id="PTHR43244">
    <property type="match status" value="1"/>
</dbReference>
<evidence type="ECO:0000313" key="4">
    <source>
        <dbReference type="Proteomes" id="UP000419743"/>
    </source>
</evidence>
<dbReference type="GO" id="GO:0052749">
    <property type="term" value="F:glucose-6-phosphate dehydrogenase (coenzyme F420) activity"/>
    <property type="evidence" value="ECO:0007669"/>
    <property type="project" value="UniProtKB-EC"/>
</dbReference>
<dbReference type="CDD" id="cd01097">
    <property type="entry name" value="Tetrahydromethanopterin_reductase"/>
    <property type="match status" value="1"/>
</dbReference>
<keyword evidence="1 3" id="KW-0560">Oxidoreductase</keyword>
<sequence length="271" mass="28164">MTTLGIVFPPDQPPERLRGVALAAESAGLDELWLWEDCFSESGVAPASAVLAWTERITVGIGLFPVPLRNVAITAMEIATISRLFPGRFLPGVGHGVLDWMGQVGARATSPLTLLREYTTALRALLDGESVTTSGAYVHLDDVQLRYPPDPAPPLLVGAVKPKTLALAGEVGDGVLLGAGGESPEAVAESIRVATQARAAQGSTSPFDVVMTVNVPVGASPEVIEAAVRPYLEVGVSRVPVCGLDTNGMPDGTEALLGLVDAVAQARSRLV</sequence>